<gene>
    <name evidence="8" type="ORF">HGA03_06570</name>
</gene>
<evidence type="ECO:0000313" key="8">
    <source>
        <dbReference type="EMBL" id="NKY22329.1"/>
    </source>
</evidence>
<dbReference type="RefSeq" id="WP_168629425.1">
    <property type="nucleotide sequence ID" value="NZ_BONL01000012.1"/>
</dbReference>
<dbReference type="Gene3D" id="2.40.50.140">
    <property type="entry name" value="Nucleic acid-binding proteins"/>
    <property type="match status" value="1"/>
</dbReference>
<keyword evidence="9" id="KW-1185">Reference proteome</keyword>
<dbReference type="PANTHER" id="PTHR33507">
    <property type="entry name" value="INNER MEMBRANE PROTEIN YBBJ"/>
    <property type="match status" value="1"/>
</dbReference>
<dbReference type="InterPro" id="IPR002810">
    <property type="entry name" value="NfeD-like_C"/>
</dbReference>
<feature type="region of interest" description="Disordered" evidence="5">
    <location>
        <begin position="137"/>
        <end position="157"/>
    </location>
</feature>
<name>A0A7X6QYN2_9CELL</name>
<keyword evidence="2 6" id="KW-0812">Transmembrane</keyword>
<proteinExistence type="predicted"/>
<feature type="domain" description="NfeD-like C-terminal" evidence="7">
    <location>
        <begin position="83"/>
        <end position="138"/>
    </location>
</feature>
<dbReference type="AlphaFoldDB" id="A0A7X6QYN2"/>
<organism evidence="8 9">
    <name type="scientific">Cellulomonas denverensis</name>
    <dbReference type="NCBI Taxonomy" id="264297"/>
    <lineage>
        <taxon>Bacteria</taxon>
        <taxon>Bacillati</taxon>
        <taxon>Actinomycetota</taxon>
        <taxon>Actinomycetes</taxon>
        <taxon>Micrococcales</taxon>
        <taxon>Cellulomonadaceae</taxon>
        <taxon>Cellulomonas</taxon>
    </lineage>
</organism>
<dbReference type="GO" id="GO:0005886">
    <property type="term" value="C:plasma membrane"/>
    <property type="evidence" value="ECO:0007669"/>
    <property type="project" value="TreeGrafter"/>
</dbReference>
<sequence>MAWLLWLGGALLLAVLEIFTLDLLFIMLAAGAAAGAIGAAAGLPLVWQIVLAAVVALAMLLVLRPFLLRHLRNRVDLVETNVAALVGKPGTVLQPTDGAGGRVKIGGEVWSARTEDGGVLSSGATVRVERIDGATAVVSADGPPQAASSAPEESERP</sequence>
<keyword evidence="3 6" id="KW-1133">Transmembrane helix</keyword>
<protein>
    <submittedName>
        <fullName evidence="8">NfeD family protein</fullName>
    </submittedName>
</protein>
<dbReference type="Proteomes" id="UP000581206">
    <property type="component" value="Unassembled WGS sequence"/>
</dbReference>
<evidence type="ECO:0000256" key="1">
    <source>
        <dbReference type="ARBA" id="ARBA00004141"/>
    </source>
</evidence>
<keyword evidence="4 6" id="KW-0472">Membrane</keyword>
<feature type="transmembrane region" description="Helical" evidence="6">
    <location>
        <begin position="44"/>
        <end position="63"/>
    </location>
</feature>
<reference evidence="8 9" key="1">
    <citation type="submission" date="2020-04" db="EMBL/GenBank/DDBJ databases">
        <title>MicrobeNet Type strains.</title>
        <authorList>
            <person name="Nicholson A.C."/>
        </authorList>
    </citation>
    <scope>NUCLEOTIDE SEQUENCE [LARGE SCALE GENOMIC DNA]</scope>
    <source>
        <strain evidence="8 9">ATCC BAA-788</strain>
    </source>
</reference>
<comment type="caution">
    <text evidence="8">The sequence shown here is derived from an EMBL/GenBank/DDBJ whole genome shotgun (WGS) entry which is preliminary data.</text>
</comment>
<comment type="subcellular location">
    <subcellularLocation>
        <location evidence="1">Membrane</location>
        <topology evidence="1">Multi-pass membrane protein</topology>
    </subcellularLocation>
</comment>
<accession>A0A7X6QYN2</accession>
<dbReference type="EMBL" id="JAAXOX010000002">
    <property type="protein sequence ID" value="NKY22329.1"/>
    <property type="molecule type" value="Genomic_DNA"/>
</dbReference>
<evidence type="ECO:0000259" key="7">
    <source>
        <dbReference type="Pfam" id="PF01957"/>
    </source>
</evidence>
<evidence type="ECO:0000256" key="4">
    <source>
        <dbReference type="ARBA" id="ARBA00023136"/>
    </source>
</evidence>
<dbReference type="InterPro" id="IPR012340">
    <property type="entry name" value="NA-bd_OB-fold"/>
</dbReference>
<evidence type="ECO:0000256" key="5">
    <source>
        <dbReference type="SAM" id="MobiDB-lite"/>
    </source>
</evidence>
<dbReference type="PANTHER" id="PTHR33507:SF3">
    <property type="entry name" value="INNER MEMBRANE PROTEIN YBBJ"/>
    <property type="match status" value="1"/>
</dbReference>
<evidence type="ECO:0000256" key="6">
    <source>
        <dbReference type="SAM" id="Phobius"/>
    </source>
</evidence>
<evidence type="ECO:0000256" key="3">
    <source>
        <dbReference type="ARBA" id="ARBA00022989"/>
    </source>
</evidence>
<evidence type="ECO:0000256" key="2">
    <source>
        <dbReference type="ARBA" id="ARBA00022692"/>
    </source>
</evidence>
<dbReference type="InterPro" id="IPR052165">
    <property type="entry name" value="Membrane_assoc_protease"/>
</dbReference>
<dbReference type="SUPFAM" id="SSF141322">
    <property type="entry name" value="NfeD domain-like"/>
    <property type="match status" value="1"/>
</dbReference>
<dbReference type="Pfam" id="PF01957">
    <property type="entry name" value="NfeD"/>
    <property type="match status" value="1"/>
</dbReference>
<evidence type="ECO:0000313" key="9">
    <source>
        <dbReference type="Proteomes" id="UP000581206"/>
    </source>
</evidence>